<evidence type="ECO:0000313" key="2">
    <source>
        <dbReference type="EMBL" id="QDU92433.1"/>
    </source>
</evidence>
<name>A0A518DKR5_9BACT</name>
<protein>
    <submittedName>
        <fullName evidence="2">Uncharacterized protein</fullName>
    </submittedName>
</protein>
<organism evidence="2 3">
    <name type="scientific">Lignipirellula cremea</name>
    <dbReference type="NCBI Taxonomy" id="2528010"/>
    <lineage>
        <taxon>Bacteria</taxon>
        <taxon>Pseudomonadati</taxon>
        <taxon>Planctomycetota</taxon>
        <taxon>Planctomycetia</taxon>
        <taxon>Pirellulales</taxon>
        <taxon>Pirellulaceae</taxon>
        <taxon>Lignipirellula</taxon>
    </lineage>
</organism>
<dbReference type="Proteomes" id="UP000317648">
    <property type="component" value="Chromosome"/>
</dbReference>
<dbReference type="EMBL" id="CP036433">
    <property type="protein sequence ID" value="QDU92433.1"/>
    <property type="molecule type" value="Genomic_DNA"/>
</dbReference>
<keyword evidence="3" id="KW-1185">Reference proteome</keyword>
<sequence>MCRSASFIAQEFEAAWQAGMRPELPKLLELYPHVDGALLLRELLLVEIEIRPLAGKTPKGENWLLMRLENPETEKTSKARKSCLPDGTRASF</sequence>
<dbReference type="RefSeq" id="WP_145048375.1">
    <property type="nucleotide sequence ID" value="NZ_CP036433.1"/>
</dbReference>
<dbReference type="KEGG" id="lcre:Pla8534_01810"/>
<gene>
    <name evidence="2" type="ORF">Pla8534_01810</name>
</gene>
<evidence type="ECO:0000256" key="1">
    <source>
        <dbReference type="SAM" id="MobiDB-lite"/>
    </source>
</evidence>
<accession>A0A518DKR5</accession>
<proteinExistence type="predicted"/>
<reference evidence="2 3" key="1">
    <citation type="submission" date="2019-02" db="EMBL/GenBank/DDBJ databases">
        <title>Deep-cultivation of Planctomycetes and their phenomic and genomic characterization uncovers novel biology.</title>
        <authorList>
            <person name="Wiegand S."/>
            <person name="Jogler M."/>
            <person name="Boedeker C."/>
            <person name="Pinto D."/>
            <person name="Vollmers J."/>
            <person name="Rivas-Marin E."/>
            <person name="Kohn T."/>
            <person name="Peeters S.H."/>
            <person name="Heuer A."/>
            <person name="Rast P."/>
            <person name="Oberbeckmann S."/>
            <person name="Bunk B."/>
            <person name="Jeske O."/>
            <person name="Meyerdierks A."/>
            <person name="Storesund J.E."/>
            <person name="Kallscheuer N."/>
            <person name="Luecker S."/>
            <person name="Lage O.M."/>
            <person name="Pohl T."/>
            <person name="Merkel B.J."/>
            <person name="Hornburger P."/>
            <person name="Mueller R.-W."/>
            <person name="Bruemmer F."/>
            <person name="Labrenz M."/>
            <person name="Spormann A.M."/>
            <person name="Op den Camp H."/>
            <person name="Overmann J."/>
            <person name="Amann R."/>
            <person name="Jetten M.S.M."/>
            <person name="Mascher T."/>
            <person name="Medema M.H."/>
            <person name="Devos D.P."/>
            <person name="Kaster A.-K."/>
            <person name="Ovreas L."/>
            <person name="Rohde M."/>
            <person name="Galperin M.Y."/>
            <person name="Jogler C."/>
        </authorList>
    </citation>
    <scope>NUCLEOTIDE SEQUENCE [LARGE SCALE GENOMIC DNA]</scope>
    <source>
        <strain evidence="2 3">Pla85_3_4</strain>
    </source>
</reference>
<feature type="region of interest" description="Disordered" evidence="1">
    <location>
        <begin position="70"/>
        <end position="92"/>
    </location>
</feature>
<dbReference type="AlphaFoldDB" id="A0A518DKR5"/>
<evidence type="ECO:0000313" key="3">
    <source>
        <dbReference type="Proteomes" id="UP000317648"/>
    </source>
</evidence>